<organism evidence="3 4">
    <name type="scientific">Symmachiella macrocystis</name>
    <dbReference type="NCBI Taxonomy" id="2527985"/>
    <lineage>
        <taxon>Bacteria</taxon>
        <taxon>Pseudomonadati</taxon>
        <taxon>Planctomycetota</taxon>
        <taxon>Planctomycetia</taxon>
        <taxon>Planctomycetales</taxon>
        <taxon>Planctomycetaceae</taxon>
        <taxon>Symmachiella</taxon>
    </lineage>
</organism>
<feature type="coiled-coil region" evidence="1">
    <location>
        <begin position="423"/>
        <end position="562"/>
    </location>
</feature>
<feature type="compositionally biased region" description="Basic and acidic residues" evidence="2">
    <location>
        <begin position="290"/>
        <end position="299"/>
    </location>
</feature>
<comment type="caution">
    <text evidence="3">The sequence shown here is derived from an EMBL/GenBank/DDBJ whole genome shotgun (WGS) entry which is preliminary data.</text>
</comment>
<keyword evidence="4" id="KW-1185">Reference proteome</keyword>
<feature type="compositionally biased region" description="Polar residues" evidence="2">
    <location>
        <begin position="188"/>
        <end position="201"/>
    </location>
</feature>
<reference evidence="3 4" key="1">
    <citation type="submission" date="2019-02" db="EMBL/GenBank/DDBJ databases">
        <title>Deep-cultivation of Planctomycetes and their phenomic and genomic characterization uncovers novel biology.</title>
        <authorList>
            <person name="Wiegand S."/>
            <person name="Jogler M."/>
            <person name="Boedeker C."/>
            <person name="Pinto D."/>
            <person name="Vollmers J."/>
            <person name="Rivas-Marin E."/>
            <person name="Kohn T."/>
            <person name="Peeters S.H."/>
            <person name="Heuer A."/>
            <person name="Rast P."/>
            <person name="Oberbeckmann S."/>
            <person name="Bunk B."/>
            <person name="Jeske O."/>
            <person name="Meyerdierks A."/>
            <person name="Storesund J.E."/>
            <person name="Kallscheuer N."/>
            <person name="Luecker S."/>
            <person name="Lage O.M."/>
            <person name="Pohl T."/>
            <person name="Merkel B.J."/>
            <person name="Hornburger P."/>
            <person name="Mueller R.-W."/>
            <person name="Bruemmer F."/>
            <person name="Labrenz M."/>
            <person name="Spormann A.M."/>
            <person name="Op Den Camp H."/>
            <person name="Overmann J."/>
            <person name="Amann R."/>
            <person name="Jetten M.S.M."/>
            <person name="Mascher T."/>
            <person name="Medema M.H."/>
            <person name="Devos D.P."/>
            <person name="Kaster A.-K."/>
            <person name="Ovreas L."/>
            <person name="Rohde M."/>
            <person name="Galperin M.Y."/>
            <person name="Jogler C."/>
        </authorList>
    </citation>
    <scope>NUCLEOTIDE SEQUENCE [LARGE SCALE GENOMIC DNA]</scope>
    <source>
        <strain evidence="3 4">CA54</strain>
    </source>
</reference>
<dbReference type="OrthoDB" id="9915203at2"/>
<proteinExistence type="predicted"/>
<sequence>MGDFSNGEQLRRLPLRALVAFASRCARRIQPHYILENEHPTKQSSTNSINAAIRVAEEFAMGGSVDAKKAATATRDAEEAYAAAQDPEFASPEAVHAAKAALAAVGAANICFAVKASQGMDKEVWVAVEIAGESMIAAMADEETASRALAFDLETLAELELGEFPEWGETVDPMEDGPLGPLVPPKQRLQQTKSPASNTKQDAAKAGAPNRAMQALERIDALRMEIEEDDPEAAAKKRLMAQPRQSSKAATAGAVDDKEVAQLQQRLQKELERVLAAKTALDEERIQLQTERESFESRLKKTSSNRGEGGIDTDLRQLAKERRQIHAERQVLEDEQAAFNEELEQFEIDRAKFQQEERRLQREREKFEPQREETREERARLEKHRNWLRLKLQEFREHRSHLTSADIDGSALWQQLQPVQRGLQEIDEEQTTLKSELQDLQQSIADVAQGERSVGMSAEAEESLRQDNARLQAEAEQLRNKLAQAADETDSRLEAERKKLQQTQAELEQRATTFQENEAALKEALVRITEEQGRFAMQQSELEKLKAELESRQQAFQTEQSRFQDLIDVTFRR</sequence>
<dbReference type="EMBL" id="SJPP01000001">
    <property type="protein sequence ID" value="TWU14002.1"/>
    <property type="molecule type" value="Genomic_DNA"/>
</dbReference>
<keyword evidence="1" id="KW-0175">Coiled coil</keyword>
<evidence type="ECO:0000313" key="4">
    <source>
        <dbReference type="Proteomes" id="UP000320735"/>
    </source>
</evidence>
<protein>
    <submittedName>
        <fullName evidence="3">Uncharacterized protein</fullName>
    </submittedName>
</protein>
<evidence type="ECO:0000256" key="2">
    <source>
        <dbReference type="SAM" id="MobiDB-lite"/>
    </source>
</evidence>
<feature type="region of interest" description="Disordered" evidence="2">
    <location>
        <begin position="171"/>
        <end position="210"/>
    </location>
</feature>
<dbReference type="AlphaFoldDB" id="A0A5C6BQM3"/>
<feature type="region of interest" description="Disordered" evidence="2">
    <location>
        <begin position="233"/>
        <end position="255"/>
    </location>
</feature>
<evidence type="ECO:0000313" key="3">
    <source>
        <dbReference type="EMBL" id="TWU14002.1"/>
    </source>
</evidence>
<gene>
    <name evidence="3" type="ORF">CA54_28440</name>
</gene>
<feature type="region of interest" description="Disordered" evidence="2">
    <location>
        <begin position="290"/>
        <end position="311"/>
    </location>
</feature>
<accession>A0A5C6BQM3</accession>
<dbReference type="Proteomes" id="UP000320735">
    <property type="component" value="Unassembled WGS sequence"/>
</dbReference>
<evidence type="ECO:0000256" key="1">
    <source>
        <dbReference type="SAM" id="Coils"/>
    </source>
</evidence>
<name>A0A5C6BQM3_9PLAN</name>
<dbReference type="RefSeq" id="WP_146371251.1">
    <property type="nucleotide sequence ID" value="NZ_SJPP01000001.1"/>
</dbReference>